<dbReference type="PANTHER" id="PTHR37302">
    <property type="entry name" value="SLR1116 PROTEIN"/>
    <property type="match status" value="1"/>
</dbReference>
<gene>
    <name evidence="4" type="ORF">M6D89_14260</name>
</gene>
<dbReference type="AlphaFoldDB" id="A0A9X2I1L8"/>
<reference evidence="4" key="2">
    <citation type="submission" date="2023-01" db="EMBL/GenBank/DDBJ databases">
        <title>Gilvimarinus xylanilyticus HB14 isolated from Caulerpa lentillifera aquaculture base in Hainan, China.</title>
        <authorList>
            <person name="Zhang Y.-J."/>
        </authorList>
    </citation>
    <scope>NUCLEOTIDE SEQUENCE</scope>
    <source>
        <strain evidence="4">HB14</strain>
    </source>
</reference>
<keyword evidence="5" id="KW-1185">Reference proteome</keyword>
<comment type="caution">
    <text evidence="4">The sequence shown here is derived from an EMBL/GenBank/DDBJ whole genome shotgun (WGS) entry which is preliminary data.</text>
</comment>
<comment type="similarity">
    <text evidence="1">Belongs to the DinB family.</text>
</comment>
<dbReference type="InterPro" id="IPR034660">
    <property type="entry name" value="DinB/YfiT-like"/>
</dbReference>
<evidence type="ECO:0000313" key="4">
    <source>
        <dbReference type="EMBL" id="MCP8900466.1"/>
    </source>
</evidence>
<evidence type="ECO:0000256" key="3">
    <source>
        <dbReference type="PIRSR" id="PIRSR607837-1"/>
    </source>
</evidence>
<dbReference type="Proteomes" id="UP001139319">
    <property type="component" value="Unassembled WGS sequence"/>
</dbReference>
<evidence type="ECO:0000256" key="1">
    <source>
        <dbReference type="ARBA" id="ARBA00008635"/>
    </source>
</evidence>
<dbReference type="SUPFAM" id="SSF109854">
    <property type="entry name" value="DinB/YfiT-like putative metalloenzymes"/>
    <property type="match status" value="1"/>
</dbReference>
<accession>A0A9X2I1L8</accession>
<feature type="binding site" evidence="3">
    <location>
        <position position="147"/>
    </location>
    <ligand>
        <name>a divalent metal cation</name>
        <dbReference type="ChEBI" id="CHEBI:60240"/>
    </ligand>
</feature>
<evidence type="ECO:0000256" key="2">
    <source>
        <dbReference type="ARBA" id="ARBA00022723"/>
    </source>
</evidence>
<dbReference type="Pfam" id="PF05163">
    <property type="entry name" value="DinB"/>
    <property type="match status" value="1"/>
</dbReference>
<sequence>MNALTHIQLMAGYNMRLNNQVYRAAAQLDHASLAAPAGAYFDSVLGTLNHILVGDLLWLARFANHCEGYPSLQALSELPAPQSLDQLLYPHFGALGAVRRLVDEAIVSWSARELQSTDLNMPLAYRNRLGESAVRHFGELVLHLFNHQTHHRGQVSTLLSQKGVDIGSTDFLLDIPRLDTD</sequence>
<reference evidence="4" key="1">
    <citation type="submission" date="2022-05" db="EMBL/GenBank/DDBJ databases">
        <authorList>
            <person name="Sun H.-N."/>
        </authorList>
    </citation>
    <scope>NUCLEOTIDE SEQUENCE</scope>
    <source>
        <strain evidence="4">HB14</strain>
    </source>
</reference>
<dbReference type="InterPro" id="IPR007837">
    <property type="entry name" value="DinB"/>
</dbReference>
<dbReference type="EMBL" id="JAMFTH010000005">
    <property type="protein sequence ID" value="MCP8900466.1"/>
    <property type="molecule type" value="Genomic_DNA"/>
</dbReference>
<dbReference type="Gene3D" id="1.20.120.450">
    <property type="entry name" value="dinb family like domain"/>
    <property type="match status" value="1"/>
</dbReference>
<protein>
    <submittedName>
        <fullName evidence="4">Damage-inducible protein DinB</fullName>
    </submittedName>
</protein>
<dbReference type="GO" id="GO:0046872">
    <property type="term" value="F:metal ion binding"/>
    <property type="evidence" value="ECO:0007669"/>
    <property type="project" value="UniProtKB-KW"/>
</dbReference>
<keyword evidence="2 3" id="KW-0479">Metal-binding</keyword>
<dbReference type="PANTHER" id="PTHR37302:SF1">
    <property type="entry name" value="PROTEIN DINB"/>
    <property type="match status" value="1"/>
</dbReference>
<feature type="binding site" evidence="3">
    <location>
        <position position="151"/>
    </location>
    <ligand>
        <name>a divalent metal cation</name>
        <dbReference type="ChEBI" id="CHEBI:60240"/>
    </ligand>
</feature>
<feature type="binding site" evidence="3">
    <location>
        <position position="50"/>
    </location>
    <ligand>
        <name>a divalent metal cation</name>
        <dbReference type="ChEBI" id="CHEBI:60240"/>
    </ligand>
</feature>
<name>A0A9X2I1L8_9GAMM</name>
<evidence type="ECO:0000313" key="5">
    <source>
        <dbReference type="Proteomes" id="UP001139319"/>
    </source>
</evidence>
<dbReference type="RefSeq" id="WP_253968758.1">
    <property type="nucleotide sequence ID" value="NZ_JAMFTH010000005.1"/>
</dbReference>
<proteinExistence type="inferred from homology"/>
<organism evidence="4 5">
    <name type="scientific">Gilvimarinus xylanilyticus</name>
    <dbReference type="NCBI Taxonomy" id="2944139"/>
    <lineage>
        <taxon>Bacteria</taxon>
        <taxon>Pseudomonadati</taxon>
        <taxon>Pseudomonadota</taxon>
        <taxon>Gammaproteobacteria</taxon>
        <taxon>Cellvibrionales</taxon>
        <taxon>Cellvibrionaceae</taxon>
        <taxon>Gilvimarinus</taxon>
    </lineage>
</organism>